<keyword evidence="2" id="KW-1185">Reference proteome</keyword>
<name>A0A6A6DNT7_9PEZI</name>
<sequence>MASTSFPAWATSLPERDLTSTIAPGKEWDKPDFPAGPPSAILIATGWNNHIMDPSEDGLTRSSLAFNIWARVDTSQPGNHLFFCVTRIRTTPSFSLPAAQPTGPVARIGTWDWYSETTFQPAWNDLKDHALPCREYRISNAARGAHRCFNANTSILNHPDRMVIVRVTRWAPSFAGIRTCWQEKSRDERDWARWQAACADEDEPETMS</sequence>
<reference evidence="1" key="1">
    <citation type="journal article" date="2020" name="Stud. Mycol.">
        <title>101 Dothideomycetes genomes: a test case for predicting lifestyles and emergence of pathogens.</title>
        <authorList>
            <person name="Haridas S."/>
            <person name="Albert R."/>
            <person name="Binder M."/>
            <person name="Bloem J."/>
            <person name="Labutti K."/>
            <person name="Salamov A."/>
            <person name="Andreopoulos B."/>
            <person name="Baker S."/>
            <person name="Barry K."/>
            <person name="Bills G."/>
            <person name="Bluhm B."/>
            <person name="Cannon C."/>
            <person name="Castanera R."/>
            <person name="Culley D."/>
            <person name="Daum C."/>
            <person name="Ezra D."/>
            <person name="Gonzalez J."/>
            <person name="Henrissat B."/>
            <person name="Kuo A."/>
            <person name="Liang C."/>
            <person name="Lipzen A."/>
            <person name="Lutzoni F."/>
            <person name="Magnuson J."/>
            <person name="Mondo S."/>
            <person name="Nolan M."/>
            <person name="Ohm R."/>
            <person name="Pangilinan J."/>
            <person name="Park H.-J."/>
            <person name="Ramirez L."/>
            <person name="Alfaro M."/>
            <person name="Sun H."/>
            <person name="Tritt A."/>
            <person name="Yoshinaga Y."/>
            <person name="Zwiers L.-H."/>
            <person name="Turgeon B."/>
            <person name="Goodwin S."/>
            <person name="Spatafora J."/>
            <person name="Crous P."/>
            <person name="Grigoriev I."/>
        </authorList>
    </citation>
    <scope>NUCLEOTIDE SEQUENCE</scope>
    <source>
        <strain evidence="1">CBS 207.26</strain>
    </source>
</reference>
<accession>A0A6A6DNT7</accession>
<proteinExistence type="predicted"/>
<evidence type="ECO:0000313" key="1">
    <source>
        <dbReference type="EMBL" id="KAF2181224.1"/>
    </source>
</evidence>
<dbReference type="AlphaFoldDB" id="A0A6A6DNT7"/>
<organism evidence="1 2">
    <name type="scientific">Zopfia rhizophila CBS 207.26</name>
    <dbReference type="NCBI Taxonomy" id="1314779"/>
    <lineage>
        <taxon>Eukaryota</taxon>
        <taxon>Fungi</taxon>
        <taxon>Dikarya</taxon>
        <taxon>Ascomycota</taxon>
        <taxon>Pezizomycotina</taxon>
        <taxon>Dothideomycetes</taxon>
        <taxon>Dothideomycetes incertae sedis</taxon>
        <taxon>Zopfiaceae</taxon>
        <taxon>Zopfia</taxon>
    </lineage>
</organism>
<dbReference type="EMBL" id="ML994653">
    <property type="protein sequence ID" value="KAF2181224.1"/>
    <property type="molecule type" value="Genomic_DNA"/>
</dbReference>
<protein>
    <submittedName>
        <fullName evidence="1">Uncharacterized protein</fullName>
    </submittedName>
</protein>
<evidence type="ECO:0000313" key="2">
    <source>
        <dbReference type="Proteomes" id="UP000800200"/>
    </source>
</evidence>
<gene>
    <name evidence="1" type="ORF">K469DRAFT_752822</name>
</gene>
<dbReference type="Proteomes" id="UP000800200">
    <property type="component" value="Unassembled WGS sequence"/>
</dbReference>